<dbReference type="Gene3D" id="3.40.50.1820">
    <property type="entry name" value="alpha/beta hydrolase"/>
    <property type="match status" value="1"/>
</dbReference>
<protein>
    <submittedName>
        <fullName evidence="2">Alpha/beta hydrolase</fullName>
    </submittedName>
</protein>
<organism evidence="2 3">
    <name type="scientific">Paenibacillus phoenicis</name>
    <dbReference type="NCBI Taxonomy" id="554117"/>
    <lineage>
        <taxon>Bacteria</taxon>
        <taxon>Bacillati</taxon>
        <taxon>Bacillota</taxon>
        <taxon>Bacilli</taxon>
        <taxon>Bacillales</taxon>
        <taxon>Paenibacillaceae</taxon>
        <taxon>Paenibacillus</taxon>
    </lineage>
</organism>
<comment type="caution">
    <text evidence="2">The sequence shown here is derived from an EMBL/GenBank/DDBJ whole genome shotgun (WGS) entry which is preliminary data.</text>
</comment>
<keyword evidence="3" id="KW-1185">Reference proteome</keyword>
<evidence type="ECO:0000259" key="1">
    <source>
        <dbReference type="Pfam" id="PF00561"/>
    </source>
</evidence>
<dbReference type="RefSeq" id="WP_323077482.1">
    <property type="nucleotide sequence ID" value="NZ_CBCSKM010000015.1"/>
</dbReference>
<keyword evidence="2" id="KW-0378">Hydrolase</keyword>
<sequence length="223" mass="25159">MICHLPGTGKSKNYAGVENTDGMLDAVLELIDGLVPESRFAVVGESYGGYLTRGIIACRPERVEGVVFICPLIMADPDQRELPDHTVIYEDPALIHELSPEEYDDFCSMSAVLDRHTWRRYANEIVPGCRMADSAFLDKIRARYGFSFLIDREKFDAPSLFLLGRQDTSVGYADALRFLELYPCGTLAVMDRAGHNLQIEQEDTFNALVNEWLDRVEEAKDKE</sequence>
<evidence type="ECO:0000313" key="2">
    <source>
        <dbReference type="EMBL" id="MEA3570785.1"/>
    </source>
</evidence>
<dbReference type="GO" id="GO:0016787">
    <property type="term" value="F:hydrolase activity"/>
    <property type="evidence" value="ECO:0007669"/>
    <property type="project" value="UniProtKB-KW"/>
</dbReference>
<dbReference type="InterPro" id="IPR029058">
    <property type="entry name" value="AB_hydrolase_fold"/>
</dbReference>
<accession>A0ABU5PLI3</accession>
<name>A0ABU5PLI3_9BACL</name>
<dbReference type="EMBL" id="JAYERP010000001">
    <property type="protein sequence ID" value="MEA3570785.1"/>
    <property type="molecule type" value="Genomic_DNA"/>
</dbReference>
<dbReference type="InterPro" id="IPR050266">
    <property type="entry name" value="AB_hydrolase_sf"/>
</dbReference>
<dbReference type="Pfam" id="PF00561">
    <property type="entry name" value="Abhydrolase_1"/>
    <property type="match status" value="1"/>
</dbReference>
<dbReference type="Proteomes" id="UP001292216">
    <property type="component" value="Unassembled WGS sequence"/>
</dbReference>
<dbReference type="SUPFAM" id="SSF53474">
    <property type="entry name" value="alpha/beta-Hydrolases"/>
    <property type="match status" value="1"/>
</dbReference>
<reference evidence="2 3" key="1">
    <citation type="submission" date="2023-12" db="EMBL/GenBank/DDBJ databases">
        <title>Whole genome sequencing of Paenibacillus phoenicis isolated from the Phoenix Mars Lander spacecraft assembly facility.</title>
        <authorList>
            <person name="Garcia A."/>
            <person name="Venkateswaran K."/>
        </authorList>
    </citation>
    <scope>NUCLEOTIDE SEQUENCE [LARGE SCALE GENOMIC DNA]</scope>
    <source>
        <strain evidence="2 3">3PO2SA</strain>
    </source>
</reference>
<proteinExistence type="predicted"/>
<gene>
    <name evidence="2" type="ORF">U9M73_12385</name>
</gene>
<dbReference type="PANTHER" id="PTHR43798:SF6">
    <property type="entry name" value="HYDROLASE, PUTATIVE (AFU_ORTHOLOGUE AFUA_4G13070)-RELATED"/>
    <property type="match status" value="1"/>
</dbReference>
<evidence type="ECO:0000313" key="3">
    <source>
        <dbReference type="Proteomes" id="UP001292216"/>
    </source>
</evidence>
<dbReference type="PANTHER" id="PTHR43798">
    <property type="entry name" value="MONOACYLGLYCEROL LIPASE"/>
    <property type="match status" value="1"/>
</dbReference>
<feature type="domain" description="AB hydrolase-1" evidence="1">
    <location>
        <begin position="4"/>
        <end position="200"/>
    </location>
</feature>
<dbReference type="InterPro" id="IPR000073">
    <property type="entry name" value="AB_hydrolase_1"/>
</dbReference>